<dbReference type="OrthoDB" id="4045395at2759"/>
<evidence type="ECO:0000313" key="1">
    <source>
        <dbReference type="EMBL" id="RJE19126.1"/>
    </source>
</evidence>
<gene>
    <name evidence="1" type="ORF">PHISCL_08540</name>
</gene>
<protein>
    <submittedName>
        <fullName evidence="1">Uncharacterized protein</fullName>
    </submittedName>
</protein>
<accession>A0A3A2Z895</accession>
<dbReference type="EMBL" id="MVGC01000445">
    <property type="protein sequence ID" value="RJE19126.1"/>
    <property type="molecule type" value="Genomic_DNA"/>
</dbReference>
<dbReference type="Proteomes" id="UP000266188">
    <property type="component" value="Unassembled WGS sequence"/>
</dbReference>
<name>A0A3A2Z895_9EURO</name>
<organism evidence="1 2">
    <name type="scientific">Aspergillus sclerotialis</name>
    <dbReference type="NCBI Taxonomy" id="2070753"/>
    <lineage>
        <taxon>Eukaryota</taxon>
        <taxon>Fungi</taxon>
        <taxon>Dikarya</taxon>
        <taxon>Ascomycota</taxon>
        <taxon>Pezizomycotina</taxon>
        <taxon>Eurotiomycetes</taxon>
        <taxon>Eurotiomycetidae</taxon>
        <taxon>Eurotiales</taxon>
        <taxon>Aspergillaceae</taxon>
        <taxon>Aspergillus</taxon>
        <taxon>Aspergillus subgen. Polypaecilum</taxon>
    </lineage>
</organism>
<keyword evidence="2" id="KW-1185">Reference proteome</keyword>
<dbReference type="InterPro" id="IPR031818">
    <property type="entry name" value="Hri1"/>
</dbReference>
<sequence length="241" mass="27217">MTVGEWYVDLRVDKQTGNLDWAIAGQCLEKGQNPRCLVFTHEIDSNRKFNISNPCPFIPQPNGDELETGTMARPDKPGTPMADYEEVWRYLPIRKSPEGRRKGVAWVLESDDGDLDEGQYNITKVFMGRIGGTYLVLQQDQTHVRSRKFGGEWAVKITGGDVSSRLEEWVDDRWVTKYALGPKSDSLPSMTKGIKGNGQGLWRVPEKRVLAYGHPYVVRAFDDLGSRDNNGVADLRRVSKL</sequence>
<evidence type="ECO:0000313" key="2">
    <source>
        <dbReference type="Proteomes" id="UP000266188"/>
    </source>
</evidence>
<reference evidence="2" key="1">
    <citation type="submission" date="2017-02" db="EMBL/GenBank/DDBJ databases">
        <authorList>
            <person name="Tafer H."/>
            <person name="Lopandic K."/>
        </authorList>
    </citation>
    <scope>NUCLEOTIDE SEQUENCE [LARGE SCALE GENOMIC DNA]</scope>
    <source>
        <strain evidence="2">CBS 366.77</strain>
    </source>
</reference>
<dbReference type="InterPro" id="IPR043047">
    <property type="entry name" value="Hri1_N_sf"/>
</dbReference>
<dbReference type="Pfam" id="PF16815">
    <property type="entry name" value="HRI1"/>
    <property type="match status" value="1"/>
</dbReference>
<proteinExistence type="predicted"/>
<comment type="caution">
    <text evidence="1">The sequence shown here is derived from an EMBL/GenBank/DDBJ whole genome shotgun (WGS) entry which is preliminary data.</text>
</comment>
<dbReference type="AlphaFoldDB" id="A0A3A2Z895"/>
<dbReference type="Gene3D" id="2.40.128.320">
    <property type="entry name" value="Protein HRI1, N-terminal domain"/>
    <property type="match status" value="1"/>
</dbReference>
<dbReference type="STRING" id="2070753.A0A3A2Z895"/>